<evidence type="ECO:0000313" key="2">
    <source>
        <dbReference type="Proteomes" id="UP000519158"/>
    </source>
</evidence>
<name>A0A7Y4G3P9_VIBSP</name>
<evidence type="ECO:0000313" key="1">
    <source>
        <dbReference type="EMBL" id="NOJ15781.1"/>
    </source>
</evidence>
<organism evidence="1 2">
    <name type="scientific">Vibrio splendidus</name>
    <dbReference type="NCBI Taxonomy" id="29497"/>
    <lineage>
        <taxon>Bacteria</taxon>
        <taxon>Pseudomonadati</taxon>
        <taxon>Pseudomonadota</taxon>
        <taxon>Gammaproteobacteria</taxon>
        <taxon>Vibrionales</taxon>
        <taxon>Vibrionaceae</taxon>
        <taxon>Vibrio</taxon>
    </lineage>
</organism>
<dbReference type="AlphaFoldDB" id="A0A7Y4G3P9"/>
<accession>A0A7Y4G3P9</accession>
<sequence length="144" mass="16329">MEHGALSPSHLKDACFLVGRAFGVRNLGRMLYEITLIESNAGQTKSQFGGVCSVSHYQFGLMQHHHSFYEYRKEILKAFGMDLKLIKFAQLASNPTLSLIVVGAWILANVNSVPKKRITRANLFAKWWRSIEPAEYMKRTLELG</sequence>
<protein>
    <submittedName>
        <fullName evidence="1">Uncharacterized protein</fullName>
    </submittedName>
</protein>
<reference evidence="1 2" key="1">
    <citation type="submission" date="2019-09" db="EMBL/GenBank/DDBJ databases">
        <title>Draft genome sequencing and comparative genomics of hatchery-associated Vibrios.</title>
        <authorList>
            <person name="Kehlet-Delgado H."/>
            <person name="Mueller R.S."/>
        </authorList>
    </citation>
    <scope>NUCLEOTIDE SEQUENCE [LARGE SCALE GENOMIC DNA]</scope>
    <source>
        <strain evidence="1 2">99-70-13A3</strain>
    </source>
</reference>
<proteinExistence type="predicted"/>
<comment type="caution">
    <text evidence="1">The sequence shown here is derived from an EMBL/GenBank/DDBJ whole genome shotgun (WGS) entry which is preliminary data.</text>
</comment>
<dbReference type="RefSeq" id="WP_171331146.1">
    <property type="nucleotide sequence ID" value="NZ_CAWPOP010000027.1"/>
</dbReference>
<gene>
    <name evidence="1" type="ORF">F0234_23830</name>
</gene>
<dbReference type="Proteomes" id="UP000519158">
    <property type="component" value="Unassembled WGS sequence"/>
</dbReference>
<dbReference type="EMBL" id="VTXL01000033">
    <property type="protein sequence ID" value="NOJ15781.1"/>
    <property type="molecule type" value="Genomic_DNA"/>
</dbReference>